<dbReference type="InterPro" id="IPR004358">
    <property type="entry name" value="Sig_transdc_His_kin-like_C"/>
</dbReference>
<dbReference type="SMART" id="SM00387">
    <property type="entry name" value="HATPase_c"/>
    <property type="match status" value="1"/>
</dbReference>
<evidence type="ECO:0000313" key="12">
    <source>
        <dbReference type="Proteomes" id="UP001238179"/>
    </source>
</evidence>
<keyword evidence="5" id="KW-0808">Transferase</keyword>
<accession>A0AA48H272</accession>
<dbReference type="PANTHER" id="PTHR45436:SF1">
    <property type="entry name" value="SENSOR PROTEIN QSEC"/>
    <property type="match status" value="1"/>
</dbReference>
<dbReference type="SUPFAM" id="SSF47384">
    <property type="entry name" value="Homodimeric domain of signal transducing histidine kinase"/>
    <property type="match status" value="1"/>
</dbReference>
<evidence type="ECO:0000256" key="5">
    <source>
        <dbReference type="ARBA" id="ARBA00022679"/>
    </source>
</evidence>
<dbReference type="RefSeq" id="WP_316413326.1">
    <property type="nucleotide sequence ID" value="NZ_AP027080.1"/>
</dbReference>
<reference evidence="12" key="1">
    <citation type="journal article" date="2023" name="Int. J. Syst. Evol. Microbiol.">
        <title>Mesoterricola silvestris gen. nov., sp. nov., Mesoterricola sediminis sp. nov., Geothrix oryzae sp. nov., Geothrix edaphica sp. nov., Geothrix rubra sp. nov., and Geothrix limicola sp. nov., six novel members of Acidobacteriota isolated from soils.</title>
        <authorList>
            <person name="Itoh H."/>
            <person name="Sugisawa Y."/>
            <person name="Mise K."/>
            <person name="Xu Z."/>
            <person name="Kuniyasu M."/>
            <person name="Ushijima N."/>
            <person name="Kawano K."/>
            <person name="Kobayashi E."/>
            <person name="Shiratori Y."/>
            <person name="Masuda Y."/>
            <person name="Senoo K."/>
        </authorList>
    </citation>
    <scope>NUCLEOTIDE SEQUENCE [LARGE SCALE GENOMIC DNA]</scope>
    <source>
        <strain evidence="12">W79</strain>
    </source>
</reference>
<evidence type="ECO:0000256" key="1">
    <source>
        <dbReference type="ARBA" id="ARBA00000085"/>
    </source>
</evidence>
<gene>
    <name evidence="11" type="ORF">METEAL_38270</name>
</gene>
<dbReference type="InterPro" id="IPR003661">
    <property type="entry name" value="HisK_dim/P_dom"/>
</dbReference>
<evidence type="ECO:0000256" key="2">
    <source>
        <dbReference type="ARBA" id="ARBA00004370"/>
    </source>
</evidence>
<keyword evidence="8" id="KW-1133">Transmembrane helix</keyword>
<dbReference type="GO" id="GO:0005886">
    <property type="term" value="C:plasma membrane"/>
    <property type="evidence" value="ECO:0007669"/>
    <property type="project" value="TreeGrafter"/>
</dbReference>
<dbReference type="PROSITE" id="PS50109">
    <property type="entry name" value="HIS_KIN"/>
    <property type="match status" value="1"/>
</dbReference>
<keyword evidence="12" id="KW-1185">Reference proteome</keyword>
<evidence type="ECO:0000256" key="3">
    <source>
        <dbReference type="ARBA" id="ARBA00012438"/>
    </source>
</evidence>
<dbReference type="EC" id="2.7.13.3" evidence="3"/>
<dbReference type="Proteomes" id="UP001238179">
    <property type="component" value="Chromosome"/>
</dbReference>
<dbReference type="AlphaFoldDB" id="A0AA48H272"/>
<keyword evidence="7 11" id="KW-0418">Kinase</keyword>
<dbReference type="Pfam" id="PF00512">
    <property type="entry name" value="HisKA"/>
    <property type="match status" value="1"/>
</dbReference>
<evidence type="ECO:0000256" key="4">
    <source>
        <dbReference type="ARBA" id="ARBA00022553"/>
    </source>
</evidence>
<dbReference type="KEGG" id="msil:METEAL_38270"/>
<comment type="subcellular location">
    <subcellularLocation>
        <location evidence="2">Membrane</location>
    </subcellularLocation>
</comment>
<sequence length="457" mass="49352">MWIRISSLRSRILVWLLVPLASTAALGILLSRRDAAAMATVVQDRLLLGSARTIAQQVSFEDGLIEVAIPPSALELFQGDTGDRVYYRIASSRGVLLSGYAEVPAPPGDLRPEESTRFTTRVRNEPVRVVAYAQPVFGAPGEGPVVIEVAQTFQAHDALAQRIWLGNIRQDLLTLVLVAILVWLALRGALKSILLLRDRVQERHAGSLEPLDAGPVPTELQPLVGAINGYVERLDTQMAVRSRFIANAAHQLRTPFTILQTQVNFGLRESDPALKDQALAAILQGVRQGTRLVNQLLSLSRAEASFLPFRNRVNVAELAQRVLEEQGALAQSRDMDLGLDVLTDQAEMPGSASMLHELLANLVDNALHYTQPGGVVTVTVDRPGQGLVLKVEDNGPGIPPADRARVFERFCRLQVDGTQGCGLGLSIAQEVAHALGGTIELSDPDAGTGLVVTVTFP</sequence>
<dbReference type="InterPro" id="IPR003594">
    <property type="entry name" value="HATPase_dom"/>
</dbReference>
<dbReference type="PANTHER" id="PTHR45436">
    <property type="entry name" value="SENSOR HISTIDINE KINASE YKOH"/>
    <property type="match status" value="1"/>
</dbReference>
<dbReference type="Pfam" id="PF02518">
    <property type="entry name" value="HATPase_c"/>
    <property type="match status" value="1"/>
</dbReference>
<dbReference type="CDD" id="cd00075">
    <property type="entry name" value="HATPase"/>
    <property type="match status" value="1"/>
</dbReference>
<dbReference type="PRINTS" id="PR00344">
    <property type="entry name" value="BCTRLSENSOR"/>
</dbReference>
<dbReference type="Gene3D" id="1.10.287.130">
    <property type="match status" value="1"/>
</dbReference>
<evidence type="ECO:0000313" key="11">
    <source>
        <dbReference type="EMBL" id="BDU74653.1"/>
    </source>
</evidence>
<dbReference type="InterPro" id="IPR050428">
    <property type="entry name" value="TCS_sensor_his_kinase"/>
</dbReference>
<protein>
    <recommendedName>
        <fullName evidence="3">histidine kinase</fullName>
        <ecNumber evidence="3">2.7.13.3</ecNumber>
    </recommendedName>
</protein>
<dbReference type="InterPro" id="IPR036097">
    <property type="entry name" value="HisK_dim/P_sf"/>
</dbReference>
<keyword evidence="9" id="KW-0472">Membrane</keyword>
<dbReference type="GO" id="GO:0000155">
    <property type="term" value="F:phosphorelay sensor kinase activity"/>
    <property type="evidence" value="ECO:0007669"/>
    <property type="project" value="InterPro"/>
</dbReference>
<keyword evidence="6" id="KW-0812">Transmembrane</keyword>
<dbReference type="Pfam" id="PF08521">
    <property type="entry name" value="2CSK_N"/>
    <property type="match status" value="1"/>
</dbReference>
<evidence type="ECO:0000259" key="10">
    <source>
        <dbReference type="PROSITE" id="PS50109"/>
    </source>
</evidence>
<evidence type="ECO:0000256" key="7">
    <source>
        <dbReference type="ARBA" id="ARBA00022777"/>
    </source>
</evidence>
<evidence type="ECO:0000256" key="9">
    <source>
        <dbReference type="ARBA" id="ARBA00023136"/>
    </source>
</evidence>
<proteinExistence type="predicted"/>
<dbReference type="InterPro" id="IPR013727">
    <property type="entry name" value="2CSK_N"/>
</dbReference>
<dbReference type="SMART" id="SM00388">
    <property type="entry name" value="HisKA"/>
    <property type="match status" value="1"/>
</dbReference>
<dbReference type="InterPro" id="IPR036890">
    <property type="entry name" value="HATPase_C_sf"/>
</dbReference>
<dbReference type="CDD" id="cd00082">
    <property type="entry name" value="HisKA"/>
    <property type="match status" value="1"/>
</dbReference>
<evidence type="ECO:0000256" key="8">
    <source>
        <dbReference type="ARBA" id="ARBA00022989"/>
    </source>
</evidence>
<evidence type="ECO:0000256" key="6">
    <source>
        <dbReference type="ARBA" id="ARBA00022692"/>
    </source>
</evidence>
<dbReference type="Gene3D" id="3.30.565.10">
    <property type="entry name" value="Histidine kinase-like ATPase, C-terminal domain"/>
    <property type="match status" value="1"/>
</dbReference>
<organism evidence="11 12">
    <name type="scientific">Mesoterricola silvestris</name>
    <dbReference type="NCBI Taxonomy" id="2927979"/>
    <lineage>
        <taxon>Bacteria</taxon>
        <taxon>Pseudomonadati</taxon>
        <taxon>Acidobacteriota</taxon>
        <taxon>Holophagae</taxon>
        <taxon>Holophagales</taxon>
        <taxon>Holophagaceae</taxon>
        <taxon>Mesoterricola</taxon>
    </lineage>
</organism>
<comment type="catalytic activity">
    <reaction evidence="1">
        <text>ATP + protein L-histidine = ADP + protein N-phospho-L-histidine.</text>
        <dbReference type="EC" id="2.7.13.3"/>
    </reaction>
</comment>
<feature type="domain" description="Histidine kinase" evidence="10">
    <location>
        <begin position="247"/>
        <end position="457"/>
    </location>
</feature>
<dbReference type="SUPFAM" id="SSF55874">
    <property type="entry name" value="ATPase domain of HSP90 chaperone/DNA topoisomerase II/histidine kinase"/>
    <property type="match status" value="1"/>
</dbReference>
<dbReference type="EMBL" id="AP027080">
    <property type="protein sequence ID" value="BDU74653.1"/>
    <property type="molecule type" value="Genomic_DNA"/>
</dbReference>
<name>A0AA48H272_9BACT</name>
<dbReference type="InterPro" id="IPR005467">
    <property type="entry name" value="His_kinase_dom"/>
</dbReference>
<keyword evidence="4" id="KW-0597">Phosphoprotein</keyword>